<dbReference type="InterPro" id="IPR020023">
    <property type="entry name" value="PseG"/>
</dbReference>
<dbReference type="Pfam" id="PF04101">
    <property type="entry name" value="Glyco_tran_28_C"/>
    <property type="match status" value="1"/>
</dbReference>
<evidence type="ECO:0000259" key="4">
    <source>
        <dbReference type="Pfam" id="PF00551"/>
    </source>
</evidence>
<protein>
    <recommendedName>
        <fullName evidence="8">UDP-2,4-diacetamido-2,4, 6-trideoxy-beta-L-altropyranose hydrolase</fullName>
    </recommendedName>
</protein>
<comment type="caution">
    <text evidence="6">The sequence shown here is derived from an EMBL/GenBank/DDBJ whole genome shotgun (WGS) entry which is preliminary data.</text>
</comment>
<dbReference type="Gene3D" id="3.40.50.2000">
    <property type="entry name" value="Glycogen Phosphorylase B"/>
    <property type="match status" value="1"/>
</dbReference>
<evidence type="ECO:0000256" key="1">
    <source>
        <dbReference type="ARBA" id="ARBA00023136"/>
    </source>
</evidence>
<dbReference type="GO" id="GO:0016758">
    <property type="term" value="F:hexosyltransferase activity"/>
    <property type="evidence" value="ECO:0007669"/>
    <property type="project" value="InterPro"/>
</dbReference>
<evidence type="ECO:0008006" key="8">
    <source>
        <dbReference type="Google" id="ProtNLM"/>
    </source>
</evidence>
<dbReference type="AlphaFoldDB" id="A0A8J2TSJ7"/>
<reference evidence="6" key="2">
    <citation type="submission" date="2020-09" db="EMBL/GenBank/DDBJ databases">
        <authorList>
            <person name="Sun Q."/>
            <person name="Zhou Y."/>
        </authorList>
    </citation>
    <scope>NUCLEOTIDE SEQUENCE</scope>
    <source>
        <strain evidence="6">CGMCC 1.12360</strain>
    </source>
</reference>
<dbReference type="Pfam" id="PF00551">
    <property type="entry name" value="Formyl_trans_N"/>
    <property type="match status" value="1"/>
</dbReference>
<evidence type="ECO:0000313" key="7">
    <source>
        <dbReference type="Proteomes" id="UP000602050"/>
    </source>
</evidence>
<dbReference type="RefSeq" id="WP_188392214.1">
    <property type="nucleotide sequence ID" value="NZ_BMEV01000033.1"/>
</dbReference>
<name>A0A8J2TSJ7_9BACI</name>
<organism evidence="6 7">
    <name type="scientific">Compostibacillus humi</name>
    <dbReference type="NCBI Taxonomy" id="1245525"/>
    <lineage>
        <taxon>Bacteria</taxon>
        <taxon>Bacillati</taxon>
        <taxon>Bacillota</taxon>
        <taxon>Bacilli</taxon>
        <taxon>Bacillales</taxon>
        <taxon>Bacillaceae</taxon>
        <taxon>Compostibacillus</taxon>
    </lineage>
</organism>
<feature type="domain" description="Glycosyl transferase family 28 C-terminal" evidence="5">
    <location>
        <begin position="190"/>
        <end position="336"/>
    </location>
</feature>
<evidence type="ECO:0000256" key="3">
    <source>
        <dbReference type="PIRSR" id="PIRSR620023-2"/>
    </source>
</evidence>
<evidence type="ECO:0000313" key="6">
    <source>
        <dbReference type="EMBL" id="GFZ77938.1"/>
    </source>
</evidence>
<keyword evidence="1" id="KW-0472">Membrane</keyword>
<proteinExistence type="predicted"/>
<feature type="binding site" evidence="3">
    <location>
        <position position="272"/>
    </location>
    <ligand>
        <name>substrate</name>
    </ligand>
</feature>
<dbReference type="NCBIfam" id="TIGR03590">
    <property type="entry name" value="PseG"/>
    <property type="match status" value="1"/>
</dbReference>
<dbReference type="InterPro" id="IPR002376">
    <property type="entry name" value="Formyl_transf_N"/>
</dbReference>
<evidence type="ECO:0000256" key="2">
    <source>
        <dbReference type="PIRSR" id="PIRSR620023-1"/>
    </source>
</evidence>
<dbReference type="Gene3D" id="3.40.50.12230">
    <property type="match status" value="1"/>
</dbReference>
<feature type="active site" description="Proton acceptor" evidence="2">
    <location>
        <position position="17"/>
    </location>
</feature>
<dbReference type="PANTHER" id="PTHR21015">
    <property type="entry name" value="UDP-N-ACETYLGLUCOSAMINE--N-ACETYLMURAMYL-(PENTAPEPTIDE) PYROPHOSPHORYL-UNDECAPRENOL N-ACETYLGLUCOSAMINE TRANSFERASE 1"/>
    <property type="match status" value="1"/>
</dbReference>
<keyword evidence="7" id="KW-1185">Reference proteome</keyword>
<dbReference type="Proteomes" id="UP000602050">
    <property type="component" value="Unassembled WGS sequence"/>
</dbReference>
<dbReference type="EMBL" id="BMEV01000033">
    <property type="protein sequence ID" value="GFZ77938.1"/>
    <property type="molecule type" value="Genomic_DNA"/>
</dbReference>
<dbReference type="InterPro" id="IPR007235">
    <property type="entry name" value="Glyco_trans_28_C"/>
</dbReference>
<gene>
    <name evidence="6" type="ORF">GCM10010978_19450</name>
</gene>
<reference evidence="6" key="1">
    <citation type="journal article" date="2014" name="Int. J. Syst. Evol. Microbiol.">
        <title>Complete genome sequence of Corynebacterium casei LMG S-19264T (=DSM 44701T), isolated from a smear-ripened cheese.</title>
        <authorList>
            <consortium name="US DOE Joint Genome Institute (JGI-PGF)"/>
            <person name="Walter F."/>
            <person name="Albersmeier A."/>
            <person name="Kalinowski J."/>
            <person name="Ruckert C."/>
        </authorList>
    </citation>
    <scope>NUCLEOTIDE SEQUENCE</scope>
    <source>
        <strain evidence="6">CGMCC 1.12360</strain>
    </source>
</reference>
<dbReference type="InterPro" id="IPR036477">
    <property type="entry name" value="Formyl_transf_N_sf"/>
</dbReference>
<dbReference type="PANTHER" id="PTHR21015:SF22">
    <property type="entry name" value="GLYCOSYLTRANSFERASE"/>
    <property type="match status" value="1"/>
</dbReference>
<accession>A0A8J2TSJ7</accession>
<feature type="domain" description="Formyl transferase N-terminal" evidence="4">
    <location>
        <begin position="396"/>
        <end position="481"/>
    </location>
</feature>
<dbReference type="SUPFAM" id="SSF53756">
    <property type="entry name" value="UDP-Glycosyltransferase/glycogen phosphorylase"/>
    <property type="match status" value="1"/>
</dbReference>
<dbReference type="SUPFAM" id="SSF53328">
    <property type="entry name" value="Formyltransferase"/>
    <property type="match status" value="1"/>
</dbReference>
<evidence type="ECO:0000259" key="5">
    <source>
        <dbReference type="Pfam" id="PF04101"/>
    </source>
</evidence>
<sequence>MNVCIRTDASIEIGSGHVMRCLTLADELQKENHNIFFICRELKGDLIDFIKAKGYSVYKLVNSYSGNVPFITKHSHWLTVPWSQDAEQSIAVLRNKKVDWLVVDHYAIDYHWERKIRPYVQRMLVIDDLADRRHECDLLLDANYFPHTDERYKDLVPGNCRTLLGPGYALLRDEFKQHTPQFRRELKRILVFMGGSDPDNETLKVIQGFQLLKNNAIEMDVVVGKLNKNRDLIKKMCHQSPNIYFHYDIQNISELMARADLAFGAGGSTTWERCSLGLPACVITIAENQKNITKHLAAIGAVIDLGEAKKITSSKIAKTIGYFIKNPRELTKMSRKCLDLVDVSGVRKVVKIMNFRKITIVTDKDSWINQYIPVLINGLNKKHEVLWVHNMREIEEGDIVFILSYSKILTPDILKKNKHNLVVHESALPKGRGWSPLTWQILEGKNEVPIVLFEAEEKVDSGAIYLEDKLIFDGTELIDEIREQQARKSIELCLKFVSNYDEVITSRRIPIGTPTYYRRRTPEDSELNIYKSIAEQFNLLRVADNEKYPAFFVIHGKKYYLRIEEAK</sequence>
<feature type="binding site" evidence="3">
    <location>
        <position position="172"/>
    </location>
    <ligand>
        <name>substrate</name>
    </ligand>
</feature>
<dbReference type="Gene3D" id="3.40.50.11190">
    <property type="match status" value="1"/>
</dbReference>